<gene>
    <name evidence="1" type="ORF">F4561_002605</name>
</gene>
<dbReference type="Proteomes" id="UP000523007">
    <property type="component" value="Unassembled WGS sequence"/>
</dbReference>
<proteinExistence type="predicted"/>
<organism evidence="1 2">
    <name type="scientific">Lipingzhangella halophila</name>
    <dbReference type="NCBI Taxonomy" id="1783352"/>
    <lineage>
        <taxon>Bacteria</taxon>
        <taxon>Bacillati</taxon>
        <taxon>Actinomycetota</taxon>
        <taxon>Actinomycetes</taxon>
        <taxon>Streptosporangiales</taxon>
        <taxon>Nocardiopsidaceae</taxon>
        <taxon>Lipingzhangella</taxon>
    </lineage>
</organism>
<evidence type="ECO:0000313" key="1">
    <source>
        <dbReference type="EMBL" id="MBB4931785.1"/>
    </source>
</evidence>
<comment type="caution">
    <text evidence="1">The sequence shown here is derived from an EMBL/GenBank/DDBJ whole genome shotgun (WGS) entry which is preliminary data.</text>
</comment>
<reference evidence="1 2" key="1">
    <citation type="submission" date="2020-08" db="EMBL/GenBank/DDBJ databases">
        <title>Sequencing the genomes of 1000 actinobacteria strains.</title>
        <authorList>
            <person name="Klenk H.-P."/>
        </authorList>
    </citation>
    <scope>NUCLEOTIDE SEQUENCE [LARGE SCALE GENOMIC DNA]</scope>
    <source>
        <strain evidence="1 2">DSM 102030</strain>
    </source>
</reference>
<keyword evidence="2" id="KW-1185">Reference proteome</keyword>
<accession>A0A7W7W3J3</accession>
<protein>
    <submittedName>
        <fullName evidence="1">Uncharacterized protein</fullName>
    </submittedName>
</protein>
<evidence type="ECO:0000313" key="2">
    <source>
        <dbReference type="Proteomes" id="UP000523007"/>
    </source>
</evidence>
<sequence>MTHITAPTIGYDRHDERWIIDGDRLDFGGALRVLRCHMGLDEALAVLTGVLPSAAERQECQTVELPETAEWSASQGSVAIYSAPDDPYPTVRIEVPSEEAARSLLQAAQAEARRWGLVL</sequence>
<dbReference type="RefSeq" id="WP_184578501.1">
    <property type="nucleotide sequence ID" value="NZ_JACHJT010000001.1"/>
</dbReference>
<dbReference type="EMBL" id="JACHJT010000001">
    <property type="protein sequence ID" value="MBB4931785.1"/>
    <property type="molecule type" value="Genomic_DNA"/>
</dbReference>
<dbReference type="AlphaFoldDB" id="A0A7W7W3J3"/>
<name>A0A7W7W3J3_9ACTN</name>